<name>A0A9P5XA15_9AGAR</name>
<feature type="transmembrane region" description="Helical" evidence="1">
    <location>
        <begin position="73"/>
        <end position="94"/>
    </location>
</feature>
<keyword evidence="3" id="KW-1185">Reference proteome</keyword>
<keyword evidence="1" id="KW-1133">Transmembrane helix</keyword>
<comment type="caution">
    <text evidence="2">The sequence shown here is derived from an EMBL/GenBank/DDBJ whole genome shotgun (WGS) entry which is preliminary data.</text>
</comment>
<gene>
    <name evidence="2" type="ORF">P691DRAFT_224617</name>
</gene>
<evidence type="ECO:0000313" key="2">
    <source>
        <dbReference type="EMBL" id="KAF9446157.1"/>
    </source>
</evidence>
<dbReference type="EMBL" id="MU151260">
    <property type="protein sequence ID" value="KAF9446157.1"/>
    <property type="molecule type" value="Genomic_DNA"/>
</dbReference>
<protein>
    <submittedName>
        <fullName evidence="2">Uncharacterized protein</fullName>
    </submittedName>
</protein>
<sequence length="98" mass="11909">MAPGLEIRIRYTTKDIYTRCCLCRSAFLLTYFFVFSVDFFLLFARTPRLFYLCVSYTVVELSKLFQVQQSRKLLMFFLRSCFCFTLNFCIYFSYLRPR</sequence>
<dbReference type="Proteomes" id="UP000807342">
    <property type="component" value="Unassembled WGS sequence"/>
</dbReference>
<keyword evidence="1" id="KW-0472">Membrane</keyword>
<keyword evidence="1" id="KW-0812">Transmembrane</keyword>
<feature type="transmembrane region" description="Helical" evidence="1">
    <location>
        <begin position="21"/>
        <end position="43"/>
    </location>
</feature>
<evidence type="ECO:0000256" key="1">
    <source>
        <dbReference type="SAM" id="Phobius"/>
    </source>
</evidence>
<organism evidence="2 3">
    <name type="scientific">Macrolepiota fuliginosa MF-IS2</name>
    <dbReference type="NCBI Taxonomy" id="1400762"/>
    <lineage>
        <taxon>Eukaryota</taxon>
        <taxon>Fungi</taxon>
        <taxon>Dikarya</taxon>
        <taxon>Basidiomycota</taxon>
        <taxon>Agaricomycotina</taxon>
        <taxon>Agaricomycetes</taxon>
        <taxon>Agaricomycetidae</taxon>
        <taxon>Agaricales</taxon>
        <taxon>Agaricineae</taxon>
        <taxon>Agaricaceae</taxon>
        <taxon>Macrolepiota</taxon>
    </lineage>
</organism>
<reference evidence="2" key="1">
    <citation type="submission" date="2020-11" db="EMBL/GenBank/DDBJ databases">
        <authorList>
            <consortium name="DOE Joint Genome Institute"/>
            <person name="Ahrendt S."/>
            <person name="Riley R."/>
            <person name="Andreopoulos W."/>
            <person name="Labutti K."/>
            <person name="Pangilinan J."/>
            <person name="Ruiz-Duenas F.J."/>
            <person name="Barrasa J.M."/>
            <person name="Sanchez-Garcia M."/>
            <person name="Camarero S."/>
            <person name="Miyauchi S."/>
            <person name="Serrano A."/>
            <person name="Linde D."/>
            <person name="Babiker R."/>
            <person name="Drula E."/>
            <person name="Ayuso-Fernandez I."/>
            <person name="Pacheco R."/>
            <person name="Padilla G."/>
            <person name="Ferreira P."/>
            <person name="Barriuso J."/>
            <person name="Kellner H."/>
            <person name="Castanera R."/>
            <person name="Alfaro M."/>
            <person name="Ramirez L."/>
            <person name="Pisabarro A.G."/>
            <person name="Kuo A."/>
            <person name="Tritt A."/>
            <person name="Lipzen A."/>
            <person name="He G."/>
            <person name="Yan M."/>
            <person name="Ng V."/>
            <person name="Cullen D."/>
            <person name="Martin F."/>
            <person name="Rosso M.-N."/>
            <person name="Henrissat B."/>
            <person name="Hibbett D."/>
            <person name="Martinez A.T."/>
            <person name="Grigoriev I.V."/>
        </authorList>
    </citation>
    <scope>NUCLEOTIDE SEQUENCE</scope>
    <source>
        <strain evidence="2">MF-IS2</strain>
    </source>
</reference>
<dbReference type="AlphaFoldDB" id="A0A9P5XA15"/>
<evidence type="ECO:0000313" key="3">
    <source>
        <dbReference type="Proteomes" id="UP000807342"/>
    </source>
</evidence>
<proteinExistence type="predicted"/>
<accession>A0A9P5XA15</accession>